<sequence length="523" mass="57340">MKIFRSFAIALVAALAGTAEAKRNLTASLEILAYNDVYELLQDSVNGMNVGGPSRVVPIAEEMRAKNPNSLVLFAGDTMSPSLWSTQFHGMQMVEAHNRLGVDYATLGNHEFDFGIEGFLNVSSASNFPWLNANTFEIETGALLRGTEPRAVRVLSHPEFGTIKIGFFGVMYDMKDSSKGLFWSDPLEAAKRQVDILRNREKVDMVIALTHQDLADDNRLSKDVKGVDLIIAGHDHTSMLQTNFGAPYLKADFDFRSIWRSKVDYFKAEGSNTAAFRMDHHAVQITEDMKTDAKLDAVIDGYTKKIGELFKRQVGTICEPLDLSNKVVRAMDAPIGHVFADAQLNFYGEGTGDVSLMNGGGIRTDRIYPAGDLTLGDVMGWSPFGNMVMIIETDGASLKKFITKEMLGSCGAGVVQLNGFYVHTAGIKYAFKCTGSAKGEITSIEWFEHPTRTGPVQDTDKFKTVLSDYLYNTEFMTIPGVSSTVVISSAEGVRIDAALEAYVKSLPNAELCEKGPSRNSVSF</sequence>
<dbReference type="GO" id="GO:0000166">
    <property type="term" value="F:nucleotide binding"/>
    <property type="evidence" value="ECO:0007669"/>
    <property type="project" value="UniProtKB-KW"/>
</dbReference>
<dbReference type="InterPro" id="IPR029052">
    <property type="entry name" value="Metallo-depent_PP-like"/>
</dbReference>
<evidence type="ECO:0008006" key="8">
    <source>
        <dbReference type="Google" id="ProtNLM"/>
    </source>
</evidence>
<comment type="similarity">
    <text evidence="1 3">Belongs to the 5'-nucleotidase family.</text>
</comment>
<organism evidence="6 7">
    <name type="scientific">Pythium oligandrum</name>
    <name type="common">Mycoparasitic fungus</name>
    <dbReference type="NCBI Taxonomy" id="41045"/>
    <lineage>
        <taxon>Eukaryota</taxon>
        <taxon>Sar</taxon>
        <taxon>Stramenopiles</taxon>
        <taxon>Oomycota</taxon>
        <taxon>Peronosporomycetes</taxon>
        <taxon>Pythiales</taxon>
        <taxon>Pythiaceae</taxon>
        <taxon>Pythium</taxon>
    </lineage>
</organism>
<dbReference type="InterPro" id="IPR036907">
    <property type="entry name" value="5'-Nucleotdase_C_sf"/>
</dbReference>
<dbReference type="Pfam" id="PF02872">
    <property type="entry name" value="5_nucleotid_C"/>
    <property type="match status" value="1"/>
</dbReference>
<dbReference type="InterPro" id="IPR004843">
    <property type="entry name" value="Calcineurin-like_PHP"/>
</dbReference>
<evidence type="ECO:0000313" key="7">
    <source>
        <dbReference type="Proteomes" id="UP000794436"/>
    </source>
</evidence>
<keyword evidence="3" id="KW-0547">Nucleotide-binding</keyword>
<dbReference type="OrthoDB" id="10252235at2759"/>
<keyword evidence="7" id="KW-1185">Reference proteome</keyword>
<dbReference type="PANTHER" id="PTHR11575">
    <property type="entry name" value="5'-NUCLEOTIDASE-RELATED"/>
    <property type="match status" value="1"/>
</dbReference>
<reference evidence="6" key="1">
    <citation type="submission" date="2019-03" db="EMBL/GenBank/DDBJ databases">
        <title>Long read genome sequence of the mycoparasitic Pythium oligandrum ATCC 38472 isolated from sugarbeet rhizosphere.</title>
        <authorList>
            <person name="Gaulin E."/>
        </authorList>
    </citation>
    <scope>NUCLEOTIDE SEQUENCE</scope>
    <source>
        <strain evidence="6">ATCC 38472_TT</strain>
    </source>
</reference>
<dbReference type="Gene3D" id="3.90.780.10">
    <property type="entry name" value="5'-Nucleotidase, C-terminal domain"/>
    <property type="match status" value="1"/>
</dbReference>
<dbReference type="InterPro" id="IPR006179">
    <property type="entry name" value="5_nucleotidase/apyrase"/>
</dbReference>
<dbReference type="SUPFAM" id="SSF56300">
    <property type="entry name" value="Metallo-dependent phosphatases"/>
    <property type="match status" value="1"/>
</dbReference>
<dbReference type="PANTHER" id="PTHR11575:SF48">
    <property type="entry name" value="5'-NUCLEOTIDASE"/>
    <property type="match status" value="1"/>
</dbReference>
<evidence type="ECO:0000259" key="4">
    <source>
        <dbReference type="Pfam" id="PF00149"/>
    </source>
</evidence>
<dbReference type="Proteomes" id="UP000794436">
    <property type="component" value="Unassembled WGS sequence"/>
</dbReference>
<dbReference type="GO" id="GO:0009166">
    <property type="term" value="P:nucleotide catabolic process"/>
    <property type="evidence" value="ECO:0007669"/>
    <property type="project" value="InterPro"/>
</dbReference>
<dbReference type="SUPFAM" id="SSF55816">
    <property type="entry name" value="5'-nucleotidase (syn. UDP-sugar hydrolase), C-terminal domain"/>
    <property type="match status" value="1"/>
</dbReference>
<feature type="signal peptide" evidence="3">
    <location>
        <begin position="1"/>
        <end position="21"/>
    </location>
</feature>
<evidence type="ECO:0000256" key="1">
    <source>
        <dbReference type="ARBA" id="ARBA00006654"/>
    </source>
</evidence>
<name>A0A8K1C4Q4_PYTOL</name>
<dbReference type="GO" id="GO:0016787">
    <property type="term" value="F:hydrolase activity"/>
    <property type="evidence" value="ECO:0007669"/>
    <property type="project" value="UniProtKB-KW"/>
</dbReference>
<evidence type="ECO:0000256" key="3">
    <source>
        <dbReference type="RuleBase" id="RU362119"/>
    </source>
</evidence>
<keyword evidence="3" id="KW-0378">Hydrolase</keyword>
<evidence type="ECO:0000259" key="5">
    <source>
        <dbReference type="Pfam" id="PF02872"/>
    </source>
</evidence>
<comment type="caution">
    <text evidence="6">The sequence shown here is derived from an EMBL/GenBank/DDBJ whole genome shotgun (WGS) entry which is preliminary data.</text>
</comment>
<dbReference type="Pfam" id="PF00149">
    <property type="entry name" value="Metallophos"/>
    <property type="match status" value="1"/>
</dbReference>
<dbReference type="PRINTS" id="PR01607">
    <property type="entry name" value="APYRASEFAMLY"/>
</dbReference>
<dbReference type="InterPro" id="IPR008334">
    <property type="entry name" value="5'-Nucleotdase_C"/>
</dbReference>
<evidence type="ECO:0000256" key="2">
    <source>
        <dbReference type="ARBA" id="ARBA00022729"/>
    </source>
</evidence>
<dbReference type="AlphaFoldDB" id="A0A8K1C4Q4"/>
<feature type="domain" description="5'-Nucleotidase C-terminal" evidence="5">
    <location>
        <begin position="315"/>
        <end position="471"/>
    </location>
</feature>
<dbReference type="Gene3D" id="3.60.21.10">
    <property type="match status" value="1"/>
</dbReference>
<feature type="domain" description="Calcineurin-like phosphoesterase" evidence="4">
    <location>
        <begin position="31"/>
        <end position="237"/>
    </location>
</feature>
<proteinExistence type="inferred from homology"/>
<gene>
    <name evidence="6" type="ORF">Poli38472_006398</name>
</gene>
<feature type="chain" id="PRO_5035487667" description="5'-nucleotidase" evidence="3">
    <location>
        <begin position="22"/>
        <end position="523"/>
    </location>
</feature>
<accession>A0A8K1C4Q4</accession>
<protein>
    <recommendedName>
        <fullName evidence="8">5'-nucleotidase</fullName>
    </recommendedName>
</protein>
<evidence type="ECO:0000313" key="6">
    <source>
        <dbReference type="EMBL" id="TMW56388.1"/>
    </source>
</evidence>
<keyword evidence="2 3" id="KW-0732">Signal</keyword>
<dbReference type="EMBL" id="SPLM01000145">
    <property type="protein sequence ID" value="TMW56388.1"/>
    <property type="molecule type" value="Genomic_DNA"/>
</dbReference>